<reference evidence="4 5" key="1">
    <citation type="submission" date="2018-01" db="EMBL/GenBank/DDBJ databases">
        <title>Draft genome Sequence of streptomyces globosus LZH-48.</title>
        <authorList>
            <person name="Ran K."/>
            <person name="Li Z."/>
            <person name="Wei S."/>
            <person name="Dong R."/>
        </authorList>
    </citation>
    <scope>NUCLEOTIDE SEQUENCE [LARGE SCALE GENOMIC DNA]</scope>
    <source>
        <strain evidence="4 5">LZH-48</strain>
    </source>
</reference>
<dbReference type="InterPro" id="IPR036890">
    <property type="entry name" value="HATPase_C_sf"/>
</dbReference>
<keyword evidence="5" id="KW-1185">Reference proteome</keyword>
<dbReference type="SUPFAM" id="SSF55874">
    <property type="entry name" value="ATPase domain of HSP90 chaperone/DNA topoisomerase II/histidine kinase"/>
    <property type="match status" value="1"/>
</dbReference>
<name>A0A344U0Z4_9ACTN</name>
<evidence type="ECO:0000259" key="3">
    <source>
        <dbReference type="Pfam" id="PF13581"/>
    </source>
</evidence>
<feature type="domain" description="Histidine kinase/HSP90-like ATPase" evidence="3">
    <location>
        <begin position="55"/>
        <end position="148"/>
    </location>
</feature>
<dbReference type="Pfam" id="PF13581">
    <property type="entry name" value="HATPase_c_2"/>
    <property type="match status" value="1"/>
</dbReference>
<keyword evidence="1" id="KW-0418">Kinase</keyword>
<accession>A0A344U0Z4</accession>
<sequence length="160" mass="17192">MTTSPGTLDDGRPEESTLPPGGQRRRLPLAGLPKPVARARGFTSQALDDWSWSDTSYGVDQGVVEDIVLVVAELVANAMLHAGGPLELVLHATESRLRVEVSDGDPTLPAPRRPHQPALPGGHGLFIVQRTSDRWGAERHGMGKAIWAEFDVARLAPGRP</sequence>
<protein>
    <submittedName>
        <fullName evidence="4">ATP-binding protein</fullName>
    </submittedName>
</protein>
<feature type="region of interest" description="Disordered" evidence="2">
    <location>
        <begin position="102"/>
        <end position="123"/>
    </location>
</feature>
<organism evidence="4 5">
    <name type="scientific">Streptomyces globosus</name>
    <dbReference type="NCBI Taxonomy" id="68209"/>
    <lineage>
        <taxon>Bacteria</taxon>
        <taxon>Bacillati</taxon>
        <taxon>Actinomycetota</taxon>
        <taxon>Actinomycetes</taxon>
        <taxon>Kitasatosporales</taxon>
        <taxon>Streptomycetaceae</taxon>
        <taxon>Streptomyces</taxon>
    </lineage>
</organism>
<dbReference type="OrthoDB" id="3479886at2"/>
<evidence type="ECO:0000256" key="1">
    <source>
        <dbReference type="ARBA" id="ARBA00022527"/>
    </source>
</evidence>
<dbReference type="CDD" id="cd16936">
    <property type="entry name" value="HATPase_RsbW-like"/>
    <property type="match status" value="1"/>
</dbReference>
<evidence type="ECO:0000313" key="4">
    <source>
        <dbReference type="EMBL" id="AXE24565.1"/>
    </source>
</evidence>
<gene>
    <name evidence="4" type="ORF">C0216_14830</name>
</gene>
<dbReference type="AlphaFoldDB" id="A0A344U0Z4"/>
<dbReference type="EMBL" id="CP030862">
    <property type="protein sequence ID" value="AXE24565.1"/>
    <property type="molecule type" value="Genomic_DNA"/>
</dbReference>
<keyword evidence="1" id="KW-0723">Serine/threonine-protein kinase</keyword>
<keyword evidence="1" id="KW-0808">Transferase</keyword>
<proteinExistence type="predicted"/>
<dbReference type="RefSeq" id="WP_114055754.1">
    <property type="nucleotide sequence ID" value="NZ_CP030862.1"/>
</dbReference>
<dbReference type="KEGG" id="sgz:C0216_14830"/>
<dbReference type="GO" id="GO:0004674">
    <property type="term" value="F:protein serine/threonine kinase activity"/>
    <property type="evidence" value="ECO:0007669"/>
    <property type="project" value="UniProtKB-KW"/>
</dbReference>
<evidence type="ECO:0000256" key="2">
    <source>
        <dbReference type="SAM" id="MobiDB-lite"/>
    </source>
</evidence>
<dbReference type="Gene3D" id="3.30.565.10">
    <property type="entry name" value="Histidine kinase-like ATPase, C-terminal domain"/>
    <property type="match status" value="1"/>
</dbReference>
<dbReference type="GO" id="GO:0005524">
    <property type="term" value="F:ATP binding"/>
    <property type="evidence" value="ECO:0007669"/>
    <property type="project" value="UniProtKB-KW"/>
</dbReference>
<keyword evidence="4" id="KW-0547">Nucleotide-binding</keyword>
<dbReference type="PANTHER" id="PTHR35526">
    <property type="entry name" value="ANTI-SIGMA-F FACTOR RSBW-RELATED"/>
    <property type="match status" value="1"/>
</dbReference>
<dbReference type="Proteomes" id="UP000252004">
    <property type="component" value="Chromosome"/>
</dbReference>
<feature type="region of interest" description="Disordered" evidence="2">
    <location>
        <begin position="1"/>
        <end position="33"/>
    </location>
</feature>
<evidence type="ECO:0000313" key="5">
    <source>
        <dbReference type="Proteomes" id="UP000252004"/>
    </source>
</evidence>
<dbReference type="InterPro" id="IPR003594">
    <property type="entry name" value="HATPase_dom"/>
</dbReference>
<dbReference type="InterPro" id="IPR050267">
    <property type="entry name" value="Anti-sigma-factor_SerPK"/>
</dbReference>
<keyword evidence="4" id="KW-0067">ATP-binding</keyword>
<dbReference type="PANTHER" id="PTHR35526:SF3">
    <property type="entry name" value="ANTI-SIGMA-F FACTOR RSBW"/>
    <property type="match status" value="1"/>
</dbReference>